<gene>
    <name evidence="1" type="ORF">GBAR_LOCUS28923</name>
</gene>
<organism evidence="1 2">
    <name type="scientific">Geodia barretti</name>
    <name type="common">Barrett's horny sponge</name>
    <dbReference type="NCBI Taxonomy" id="519541"/>
    <lineage>
        <taxon>Eukaryota</taxon>
        <taxon>Metazoa</taxon>
        <taxon>Porifera</taxon>
        <taxon>Demospongiae</taxon>
        <taxon>Heteroscleromorpha</taxon>
        <taxon>Tetractinellida</taxon>
        <taxon>Astrophorina</taxon>
        <taxon>Geodiidae</taxon>
        <taxon>Geodia</taxon>
    </lineage>
</organism>
<comment type="caution">
    <text evidence="1">The sequence shown here is derived from an EMBL/GenBank/DDBJ whole genome shotgun (WGS) entry which is preliminary data.</text>
</comment>
<protein>
    <submittedName>
        <fullName evidence="1">Uncharacterized protein</fullName>
    </submittedName>
</protein>
<dbReference type="Proteomes" id="UP001174909">
    <property type="component" value="Unassembled WGS sequence"/>
</dbReference>
<keyword evidence="2" id="KW-1185">Reference proteome</keyword>
<dbReference type="AlphaFoldDB" id="A0AA35TSB2"/>
<evidence type="ECO:0000313" key="1">
    <source>
        <dbReference type="EMBL" id="CAI8052861.1"/>
    </source>
</evidence>
<name>A0AA35TSB2_GEOBA</name>
<accession>A0AA35TSB2</accession>
<evidence type="ECO:0000313" key="2">
    <source>
        <dbReference type="Proteomes" id="UP001174909"/>
    </source>
</evidence>
<proteinExistence type="predicted"/>
<reference evidence="1" key="1">
    <citation type="submission" date="2023-03" db="EMBL/GenBank/DDBJ databases">
        <authorList>
            <person name="Steffen K."/>
            <person name="Cardenas P."/>
        </authorList>
    </citation>
    <scope>NUCLEOTIDE SEQUENCE</scope>
</reference>
<dbReference type="Gene3D" id="3.80.10.10">
    <property type="entry name" value="Ribonuclease Inhibitor"/>
    <property type="match status" value="1"/>
</dbReference>
<dbReference type="EMBL" id="CASHTH010004047">
    <property type="protein sequence ID" value="CAI8052861.1"/>
    <property type="molecule type" value="Genomic_DNA"/>
</dbReference>
<dbReference type="SUPFAM" id="SSF52047">
    <property type="entry name" value="RNI-like"/>
    <property type="match status" value="1"/>
</dbReference>
<dbReference type="InterPro" id="IPR032675">
    <property type="entry name" value="LRR_dom_sf"/>
</dbReference>
<sequence length="299" mass="33660">MCSQTDKLIGSVLKSVNVNRSSHITKLVLPNISRETMSGVYNILLHCPSLATLELRNTKLGYDGILFIFSTLRTNSTLKHLKIHETLELPSFKTKTPFSIGYSFFKSMKIVPLSSKITCTSFLLSLNDILRHNTSLKDVQIQCGLFLPLSTGGCRECYQWTGLEPLSQFNLGAISRGTPPNIKRSFSSSNLTKPQTKIFWWRQYMPTVPEYADVCFNNIFSRKKPGERSSSLLSFTAPDTDILQSFSGLDPRLKECLGISDLDQYKNTLIETYWGMMKELSLHSQLNGSCNGVAYCMAY</sequence>